<sequence length="495" mass="53985">MSPIRFEDNPDEETPLFQNSDAPQKPTPLPKAQILILLSVWLAESIVSHSISPYINQLVRDLPIVGGDYRKVGYYTGIIVSLHYAAAALTTLHWNRLSDYIGRKPVLLSCFMGTIVSITMFSLSHSFWALALSRCLHGAMNGHVGVVKSMITELTDETNVAQGFSLLPVSWALGYVFGPLIGGFLSQPQHRWPNLFSNPFWAAYPYFLPCLGVAAFTSLSFIISAVFLKETMNHTFPTKFESESLRATSYIPQEGSSDTPDVPPNDTDMSLPLRSVLTRPVVITTANFAIFALLNVSAISLIPLVWSTPIKFGGLNLSPASIGLWMSGYGCINGIFQFAFFSRMVGRFGPQRVFIVNIAAFAVVYAMLPLENLALRHAGGGSKVTLWILMFIQMLSLSIAQMGFSSMYLYISSAAPNKRSLGSTIGLADAVASTQVAVGPVVTDCLFAFSLTNNVLGGNFVYVVLFAFVGVGLCVAGQLPRYTWRHGHASSYIVD</sequence>
<dbReference type="PROSITE" id="PS50850">
    <property type="entry name" value="MFS"/>
    <property type="match status" value="1"/>
</dbReference>
<organism evidence="9 10">
    <name type="scientific">Multifurca ochricompacta</name>
    <dbReference type="NCBI Taxonomy" id="376703"/>
    <lineage>
        <taxon>Eukaryota</taxon>
        <taxon>Fungi</taxon>
        <taxon>Dikarya</taxon>
        <taxon>Basidiomycota</taxon>
        <taxon>Agaricomycotina</taxon>
        <taxon>Agaricomycetes</taxon>
        <taxon>Russulales</taxon>
        <taxon>Russulaceae</taxon>
        <taxon>Multifurca</taxon>
    </lineage>
</organism>
<evidence type="ECO:0000256" key="4">
    <source>
        <dbReference type="ARBA" id="ARBA00022989"/>
    </source>
</evidence>
<feature type="transmembrane region" description="Helical" evidence="7">
    <location>
        <begin position="455"/>
        <end position="476"/>
    </location>
</feature>
<reference evidence="9" key="1">
    <citation type="journal article" date="2022" name="New Phytol.">
        <title>Evolutionary transition to the ectomycorrhizal habit in the genomes of a hyperdiverse lineage of mushroom-forming fungi.</title>
        <authorList>
            <person name="Looney B."/>
            <person name="Miyauchi S."/>
            <person name="Morin E."/>
            <person name="Drula E."/>
            <person name="Courty P.E."/>
            <person name="Kohler A."/>
            <person name="Kuo A."/>
            <person name="LaButti K."/>
            <person name="Pangilinan J."/>
            <person name="Lipzen A."/>
            <person name="Riley R."/>
            <person name="Andreopoulos W."/>
            <person name="He G."/>
            <person name="Johnson J."/>
            <person name="Nolan M."/>
            <person name="Tritt A."/>
            <person name="Barry K.W."/>
            <person name="Grigoriev I.V."/>
            <person name="Nagy L.G."/>
            <person name="Hibbett D."/>
            <person name="Henrissat B."/>
            <person name="Matheny P.B."/>
            <person name="Labbe J."/>
            <person name="Martin F.M."/>
        </authorList>
    </citation>
    <scope>NUCLEOTIDE SEQUENCE</scope>
    <source>
        <strain evidence="9">BPL690</strain>
    </source>
</reference>
<comment type="subcellular location">
    <subcellularLocation>
        <location evidence="1">Membrane</location>
        <topology evidence="1">Multi-pass membrane protein</topology>
    </subcellularLocation>
</comment>
<dbReference type="InterPro" id="IPR001958">
    <property type="entry name" value="Tet-R_TetA/multi-R_MdtG-like"/>
</dbReference>
<keyword evidence="3 7" id="KW-0812">Transmembrane</keyword>
<keyword evidence="2" id="KW-0813">Transport</keyword>
<keyword evidence="5 7" id="KW-0472">Membrane</keyword>
<keyword evidence="4 7" id="KW-1133">Transmembrane helix</keyword>
<dbReference type="PANTHER" id="PTHR23504:SF15">
    <property type="entry name" value="MAJOR FACILITATOR SUPERFAMILY (MFS) PROFILE DOMAIN-CONTAINING PROTEIN"/>
    <property type="match status" value="1"/>
</dbReference>
<evidence type="ECO:0000256" key="1">
    <source>
        <dbReference type="ARBA" id="ARBA00004141"/>
    </source>
</evidence>
<keyword evidence="10" id="KW-1185">Reference proteome</keyword>
<dbReference type="Gene3D" id="1.20.1250.20">
    <property type="entry name" value="MFS general substrate transporter like domains"/>
    <property type="match status" value="1"/>
</dbReference>
<dbReference type="Pfam" id="PF07690">
    <property type="entry name" value="MFS_1"/>
    <property type="match status" value="1"/>
</dbReference>
<dbReference type="PANTHER" id="PTHR23504">
    <property type="entry name" value="MAJOR FACILITATOR SUPERFAMILY DOMAIN-CONTAINING PROTEIN 10"/>
    <property type="match status" value="1"/>
</dbReference>
<proteinExistence type="predicted"/>
<feature type="transmembrane region" description="Helical" evidence="7">
    <location>
        <begin position="281"/>
        <end position="302"/>
    </location>
</feature>
<feature type="region of interest" description="Disordered" evidence="6">
    <location>
        <begin position="1"/>
        <end position="25"/>
    </location>
</feature>
<evidence type="ECO:0000256" key="6">
    <source>
        <dbReference type="SAM" id="MobiDB-lite"/>
    </source>
</evidence>
<dbReference type="InterPro" id="IPR036259">
    <property type="entry name" value="MFS_trans_sf"/>
</dbReference>
<dbReference type="AlphaFoldDB" id="A0AAD4QPG6"/>
<dbReference type="SUPFAM" id="SSF103473">
    <property type="entry name" value="MFS general substrate transporter"/>
    <property type="match status" value="1"/>
</dbReference>
<dbReference type="GO" id="GO:0022857">
    <property type="term" value="F:transmembrane transporter activity"/>
    <property type="evidence" value="ECO:0007669"/>
    <property type="project" value="InterPro"/>
</dbReference>
<feature type="transmembrane region" description="Helical" evidence="7">
    <location>
        <begin position="322"/>
        <end position="341"/>
    </location>
</feature>
<evidence type="ECO:0000256" key="2">
    <source>
        <dbReference type="ARBA" id="ARBA00022448"/>
    </source>
</evidence>
<feature type="transmembrane region" description="Helical" evidence="7">
    <location>
        <begin position="353"/>
        <end position="374"/>
    </location>
</feature>
<protein>
    <submittedName>
        <fullName evidence="9">Member of major facilitator multidrug-resistance DHA1 sub-family</fullName>
    </submittedName>
</protein>
<evidence type="ECO:0000259" key="8">
    <source>
        <dbReference type="PROSITE" id="PS50850"/>
    </source>
</evidence>
<evidence type="ECO:0000256" key="3">
    <source>
        <dbReference type="ARBA" id="ARBA00022692"/>
    </source>
</evidence>
<evidence type="ECO:0000313" key="9">
    <source>
        <dbReference type="EMBL" id="KAI0302824.1"/>
    </source>
</evidence>
<evidence type="ECO:0000256" key="5">
    <source>
        <dbReference type="ARBA" id="ARBA00023136"/>
    </source>
</evidence>
<accession>A0AAD4QPG6</accession>
<gene>
    <name evidence="9" type="ORF">B0F90DRAFT_1627299</name>
</gene>
<feature type="transmembrane region" description="Helical" evidence="7">
    <location>
        <begin position="106"/>
        <end position="131"/>
    </location>
</feature>
<dbReference type="Proteomes" id="UP001203297">
    <property type="component" value="Unassembled WGS sequence"/>
</dbReference>
<feature type="transmembrane region" description="Helical" evidence="7">
    <location>
        <begin position="164"/>
        <end position="186"/>
    </location>
</feature>
<feature type="transmembrane region" description="Helical" evidence="7">
    <location>
        <begin position="72"/>
        <end position="94"/>
    </location>
</feature>
<evidence type="ECO:0000256" key="7">
    <source>
        <dbReference type="SAM" id="Phobius"/>
    </source>
</evidence>
<dbReference type="InterPro" id="IPR011701">
    <property type="entry name" value="MFS"/>
</dbReference>
<feature type="transmembrane region" description="Helical" evidence="7">
    <location>
        <begin position="386"/>
        <end position="411"/>
    </location>
</feature>
<feature type="domain" description="Major facilitator superfamily (MFS) profile" evidence="8">
    <location>
        <begin position="36"/>
        <end position="484"/>
    </location>
</feature>
<dbReference type="GO" id="GO:0016020">
    <property type="term" value="C:membrane"/>
    <property type="evidence" value="ECO:0007669"/>
    <property type="project" value="UniProtKB-SubCell"/>
</dbReference>
<dbReference type="PRINTS" id="PR01035">
    <property type="entry name" value="TCRTETA"/>
</dbReference>
<feature type="transmembrane region" description="Helical" evidence="7">
    <location>
        <begin position="206"/>
        <end position="228"/>
    </location>
</feature>
<comment type="caution">
    <text evidence="9">The sequence shown here is derived from an EMBL/GenBank/DDBJ whole genome shotgun (WGS) entry which is preliminary data.</text>
</comment>
<evidence type="ECO:0000313" key="10">
    <source>
        <dbReference type="Proteomes" id="UP001203297"/>
    </source>
</evidence>
<name>A0AAD4QPG6_9AGAM</name>
<dbReference type="InterPro" id="IPR020846">
    <property type="entry name" value="MFS_dom"/>
</dbReference>
<dbReference type="EMBL" id="WTXG01000010">
    <property type="protein sequence ID" value="KAI0302824.1"/>
    <property type="molecule type" value="Genomic_DNA"/>
</dbReference>